<dbReference type="RefSeq" id="WP_354658528.1">
    <property type="nucleotide sequence ID" value="NZ_JBEXAC010000001.1"/>
</dbReference>
<keyword evidence="10" id="KW-0175">Coiled coil</keyword>
<comment type="caution">
    <text evidence="13">The sequence shown here is derived from an EMBL/GenBank/DDBJ whole genome shotgun (WGS) entry which is preliminary data.</text>
</comment>
<dbReference type="Gene3D" id="1.20.5.1930">
    <property type="match status" value="1"/>
</dbReference>
<dbReference type="Gene3D" id="1.25.40.10">
    <property type="entry name" value="Tetratricopeptide repeat domain"/>
    <property type="match status" value="2"/>
</dbReference>
<dbReference type="EC" id="2.7.13.3" evidence="2"/>
<dbReference type="SMART" id="SM00387">
    <property type="entry name" value="HATPase_c"/>
    <property type="match status" value="1"/>
</dbReference>
<feature type="transmembrane region" description="Helical" evidence="11">
    <location>
        <begin position="397"/>
        <end position="417"/>
    </location>
</feature>
<keyword evidence="9" id="KW-0802">TPR repeat</keyword>
<evidence type="ECO:0000256" key="1">
    <source>
        <dbReference type="ARBA" id="ARBA00000085"/>
    </source>
</evidence>
<keyword evidence="8" id="KW-0902">Two-component regulatory system</keyword>
<evidence type="ECO:0000259" key="12">
    <source>
        <dbReference type="PROSITE" id="PS50109"/>
    </source>
</evidence>
<dbReference type="PANTHER" id="PTHR24421:SF10">
    <property type="entry name" value="NITRATE_NITRITE SENSOR PROTEIN NARQ"/>
    <property type="match status" value="1"/>
</dbReference>
<feature type="repeat" description="TPR" evidence="9">
    <location>
        <begin position="247"/>
        <end position="280"/>
    </location>
</feature>
<evidence type="ECO:0000256" key="2">
    <source>
        <dbReference type="ARBA" id="ARBA00012438"/>
    </source>
</evidence>
<evidence type="ECO:0000313" key="14">
    <source>
        <dbReference type="Proteomes" id="UP001549749"/>
    </source>
</evidence>
<evidence type="ECO:0000256" key="3">
    <source>
        <dbReference type="ARBA" id="ARBA00022553"/>
    </source>
</evidence>
<evidence type="ECO:0000256" key="6">
    <source>
        <dbReference type="ARBA" id="ARBA00022777"/>
    </source>
</evidence>
<comment type="catalytic activity">
    <reaction evidence="1">
        <text>ATP + protein L-histidine = ADP + protein N-phospho-L-histidine.</text>
        <dbReference type="EC" id="2.7.13.3"/>
    </reaction>
</comment>
<dbReference type="Pfam" id="PF07730">
    <property type="entry name" value="HisKA_3"/>
    <property type="match status" value="1"/>
</dbReference>
<dbReference type="CDD" id="cd16917">
    <property type="entry name" value="HATPase_UhpB-NarQ-NarX-like"/>
    <property type="match status" value="1"/>
</dbReference>
<keyword evidence="11" id="KW-0812">Transmembrane</keyword>
<feature type="domain" description="Histidine kinase" evidence="12">
    <location>
        <begin position="453"/>
        <end position="645"/>
    </location>
</feature>
<evidence type="ECO:0000256" key="7">
    <source>
        <dbReference type="ARBA" id="ARBA00022840"/>
    </source>
</evidence>
<dbReference type="PANTHER" id="PTHR24421">
    <property type="entry name" value="NITRATE/NITRITE SENSOR PROTEIN NARX-RELATED"/>
    <property type="match status" value="1"/>
</dbReference>
<evidence type="ECO:0000313" key="13">
    <source>
        <dbReference type="EMBL" id="MET6995879.1"/>
    </source>
</evidence>
<evidence type="ECO:0000256" key="9">
    <source>
        <dbReference type="PROSITE-ProRule" id="PRU00339"/>
    </source>
</evidence>
<keyword evidence="11" id="KW-0472">Membrane</keyword>
<evidence type="ECO:0000256" key="4">
    <source>
        <dbReference type="ARBA" id="ARBA00022679"/>
    </source>
</evidence>
<dbReference type="InterPro" id="IPR011712">
    <property type="entry name" value="Sig_transdc_His_kin_sub3_dim/P"/>
</dbReference>
<evidence type="ECO:0000256" key="8">
    <source>
        <dbReference type="ARBA" id="ARBA00023012"/>
    </source>
</evidence>
<dbReference type="PROSITE" id="PS50005">
    <property type="entry name" value="TPR"/>
    <property type="match status" value="2"/>
</dbReference>
<keyword evidence="6 13" id="KW-0418">Kinase</keyword>
<dbReference type="Proteomes" id="UP001549749">
    <property type="component" value="Unassembled WGS sequence"/>
</dbReference>
<reference evidence="13 14" key="1">
    <citation type="submission" date="2024-06" db="EMBL/GenBank/DDBJ databases">
        <title>Chitinophaga defluvii sp. nov., isolated from municipal sewage.</title>
        <authorList>
            <person name="Zhang L."/>
        </authorList>
    </citation>
    <scope>NUCLEOTIDE SEQUENCE [LARGE SCALE GENOMIC DNA]</scope>
    <source>
        <strain evidence="13 14">H8</strain>
    </source>
</reference>
<dbReference type="InterPro" id="IPR036890">
    <property type="entry name" value="HATPase_C_sf"/>
</dbReference>
<keyword evidence="5" id="KW-0547">Nucleotide-binding</keyword>
<dbReference type="InterPro" id="IPR011990">
    <property type="entry name" value="TPR-like_helical_dom_sf"/>
</dbReference>
<feature type="coiled-coil region" evidence="10">
    <location>
        <begin position="430"/>
        <end position="457"/>
    </location>
</feature>
<keyword evidence="11" id="KW-1133">Transmembrane helix</keyword>
<dbReference type="PROSITE" id="PS50109">
    <property type="entry name" value="HIS_KIN"/>
    <property type="match status" value="1"/>
</dbReference>
<organism evidence="13 14">
    <name type="scientific">Chitinophaga defluvii</name>
    <dbReference type="NCBI Taxonomy" id="3163343"/>
    <lineage>
        <taxon>Bacteria</taxon>
        <taxon>Pseudomonadati</taxon>
        <taxon>Bacteroidota</taxon>
        <taxon>Chitinophagia</taxon>
        <taxon>Chitinophagales</taxon>
        <taxon>Chitinophagaceae</taxon>
        <taxon>Chitinophaga</taxon>
    </lineage>
</organism>
<keyword evidence="4" id="KW-0808">Transferase</keyword>
<proteinExistence type="predicted"/>
<name>A0ABV2SYN8_9BACT</name>
<dbReference type="SMART" id="SM00028">
    <property type="entry name" value="TPR"/>
    <property type="match status" value="3"/>
</dbReference>
<dbReference type="EMBL" id="JBEXAC010000001">
    <property type="protein sequence ID" value="MET6995879.1"/>
    <property type="molecule type" value="Genomic_DNA"/>
</dbReference>
<dbReference type="Gene3D" id="3.30.565.10">
    <property type="entry name" value="Histidine kinase-like ATPase, C-terminal domain"/>
    <property type="match status" value="1"/>
</dbReference>
<sequence>MKTFIIISFLILNSITGDDVSLQQDPYTDSLLKVLGTSEQDSTRAHILFMLSDHWADRDSAQAVDFAKRSFQYTTDKSYQRGLAHFYLAGAYYSFDRGISQQEYMEADKLLAPFTTTAALQYRSRAWHNYGALDQQMDDSRSFVDILLTKAIPFAQAAGDVERVAWNYMDLGAVFMNYKDYVKAGEYYKKAIEILLNNQYNNTPVLAECYINQAKAYTLQEHADSANAPLQAAYHILTAVNDSSYLPLYYQIRGMSYTRMHRWNEALEALEKGLTLASEQHRPYDAMSIQYELYEMYKRQGKLDKAKLALEAVYKVYEEYPIAQNGRMILYELAQTEAALGNHPAAFKRLMAYTQLSDSFFTQKTGKEIVELEAKYQMAAHEKKLLQLQNRNQVQQLLLYFGGIVVALSAAFFVYVYQQRKKRERQRMYALQQDQEIQIARAQLEGEERERKRLARDLHDGLGGMLAGVKLNLSAVSHSKEDSQQEDLEKVIGQLDDSVRELRRIARNMMPEALLRSGLKRALEELCRSMGNKHLRVDYALLNLPENIPHSEKVDIYRIVQELLANAVRHSGATDIFLQCSGRDNRFYITIEDNGKGMPGPDEPYEEGLGWTNIRSRVHYLQGKIEVDARPEQGTIINIEINVTGEKAL</sequence>
<dbReference type="SUPFAM" id="SSF55874">
    <property type="entry name" value="ATPase domain of HSP90 chaperone/DNA topoisomerase II/histidine kinase"/>
    <property type="match status" value="1"/>
</dbReference>
<keyword evidence="14" id="KW-1185">Reference proteome</keyword>
<protein>
    <recommendedName>
        <fullName evidence="2">histidine kinase</fullName>
        <ecNumber evidence="2">2.7.13.3</ecNumber>
    </recommendedName>
</protein>
<dbReference type="InterPro" id="IPR003594">
    <property type="entry name" value="HATPase_dom"/>
</dbReference>
<keyword evidence="7" id="KW-0067">ATP-binding</keyword>
<dbReference type="SUPFAM" id="SSF48452">
    <property type="entry name" value="TPR-like"/>
    <property type="match status" value="1"/>
</dbReference>
<evidence type="ECO:0000256" key="5">
    <source>
        <dbReference type="ARBA" id="ARBA00022741"/>
    </source>
</evidence>
<keyword evidence="3" id="KW-0597">Phosphoprotein</keyword>
<accession>A0ABV2SYN8</accession>
<dbReference type="InterPro" id="IPR005467">
    <property type="entry name" value="His_kinase_dom"/>
</dbReference>
<dbReference type="Pfam" id="PF02518">
    <property type="entry name" value="HATPase_c"/>
    <property type="match status" value="1"/>
</dbReference>
<dbReference type="InterPro" id="IPR019734">
    <property type="entry name" value="TPR_rpt"/>
</dbReference>
<gene>
    <name evidence="13" type="ORF">ABR189_00795</name>
</gene>
<evidence type="ECO:0000256" key="10">
    <source>
        <dbReference type="SAM" id="Coils"/>
    </source>
</evidence>
<dbReference type="InterPro" id="IPR050482">
    <property type="entry name" value="Sensor_HK_TwoCompSys"/>
</dbReference>
<feature type="repeat" description="TPR" evidence="9">
    <location>
        <begin position="165"/>
        <end position="198"/>
    </location>
</feature>
<evidence type="ECO:0000256" key="11">
    <source>
        <dbReference type="SAM" id="Phobius"/>
    </source>
</evidence>
<dbReference type="GO" id="GO:0016301">
    <property type="term" value="F:kinase activity"/>
    <property type="evidence" value="ECO:0007669"/>
    <property type="project" value="UniProtKB-KW"/>
</dbReference>